<dbReference type="Pfam" id="PF10313">
    <property type="entry name" value="DUF2415"/>
    <property type="match status" value="1"/>
</dbReference>
<dbReference type="InterPro" id="IPR001680">
    <property type="entry name" value="WD40_rpt"/>
</dbReference>
<keyword evidence="5" id="KW-1185">Reference proteome</keyword>
<evidence type="ECO:0000259" key="2">
    <source>
        <dbReference type="Pfam" id="PF10313"/>
    </source>
</evidence>
<dbReference type="AlphaFoldDB" id="A0A507DF61"/>
<name>A0A507DF61_9FUNG</name>
<dbReference type="SUPFAM" id="SSF50978">
    <property type="entry name" value="WD40 repeat-like"/>
    <property type="match status" value="1"/>
</dbReference>
<feature type="domain" description="DUF2415" evidence="2">
    <location>
        <begin position="265"/>
        <end position="302"/>
    </location>
</feature>
<dbReference type="Pfam" id="PF00400">
    <property type="entry name" value="WD40"/>
    <property type="match status" value="1"/>
</dbReference>
<dbReference type="PANTHER" id="PTHR43991">
    <property type="entry name" value="WD REPEAT PROTEIN (AFU_ORTHOLOGUE AFUA_8G05640)-RELATED"/>
    <property type="match status" value="1"/>
</dbReference>
<dbReference type="SMART" id="SM00320">
    <property type="entry name" value="WD40"/>
    <property type="match status" value="4"/>
</dbReference>
<dbReference type="Gene3D" id="2.130.10.10">
    <property type="entry name" value="YVTN repeat-like/Quinoprotein amine dehydrogenase"/>
    <property type="match status" value="1"/>
</dbReference>
<sequence length="354" mass="39132">MRGNIVIATIPMALRERNQHKVFHVSKGDDAEFVRPTPKRYSQRTTIQHWQLRDLIACPTSRKEFICVNQNNVVSYDTESARTSLLLKDLKFPPTSMTTGCGYLAVGGQRSQLTVKQLGGDWVQQTTVGGSINNALCISNHLNETRLLVCNNDETIKILSLPEFQRVSLLTLPTAVNYCSVSPDGRKLIAVGDSNQVFLYDISAGGYHKVAALTASNDAGFSCSWNESSEKFAVASQDGVVSVWDIRSPEKLAKLESKQTANVRGAVRCVKFAQAGCADLLMYSEHSSYFNVVDTRTFENIQNIRVAPPGNDQHISGVAFSPDARSIFVGMENQVVEYEVDVMGRRCFPEGRII</sequence>
<reference evidence="5 6" key="1">
    <citation type="journal article" date="2019" name="Sci. Rep.">
        <title>Comparative genomics of chytrid fungi reveal insights into the obligate biotrophic and pathogenic lifestyle of Synchytrium endobioticum.</title>
        <authorList>
            <person name="van de Vossenberg B.T.L.H."/>
            <person name="Warris S."/>
            <person name="Nguyen H.D.T."/>
            <person name="van Gent-Pelzer M.P.E."/>
            <person name="Joly D.L."/>
            <person name="van de Geest H.C."/>
            <person name="Bonants P.J.M."/>
            <person name="Smith D.S."/>
            <person name="Levesque C.A."/>
            <person name="van der Lee T.A.J."/>
        </authorList>
    </citation>
    <scope>NUCLEOTIDE SEQUENCE [LARGE SCALE GENOMIC DNA]</scope>
    <source>
        <strain evidence="4 6">LEV6574</strain>
        <strain evidence="3 5">MB42</strain>
    </source>
</reference>
<evidence type="ECO:0000313" key="6">
    <source>
        <dbReference type="Proteomes" id="UP000320475"/>
    </source>
</evidence>
<organism evidence="4 6">
    <name type="scientific">Synchytrium endobioticum</name>
    <dbReference type="NCBI Taxonomy" id="286115"/>
    <lineage>
        <taxon>Eukaryota</taxon>
        <taxon>Fungi</taxon>
        <taxon>Fungi incertae sedis</taxon>
        <taxon>Chytridiomycota</taxon>
        <taxon>Chytridiomycota incertae sedis</taxon>
        <taxon>Chytridiomycetes</taxon>
        <taxon>Synchytriales</taxon>
        <taxon>Synchytriaceae</taxon>
        <taxon>Synchytrium</taxon>
    </lineage>
</organism>
<evidence type="ECO:0000256" key="1">
    <source>
        <dbReference type="PROSITE-ProRule" id="PRU00221"/>
    </source>
</evidence>
<dbReference type="EMBL" id="QEAM01000019">
    <property type="protein sequence ID" value="TPX50332.1"/>
    <property type="molecule type" value="Genomic_DNA"/>
</dbReference>
<feature type="repeat" description="WD" evidence="1">
    <location>
        <begin position="213"/>
        <end position="254"/>
    </location>
</feature>
<gene>
    <name evidence="4" type="ORF">SeLEV6574_g00953</name>
    <name evidence="3" type="ORF">SeMB42_g04503</name>
</gene>
<keyword evidence="1" id="KW-0853">WD repeat</keyword>
<evidence type="ECO:0000313" key="3">
    <source>
        <dbReference type="EMBL" id="TPX43959.1"/>
    </source>
</evidence>
<dbReference type="Proteomes" id="UP000317494">
    <property type="component" value="Unassembled WGS sequence"/>
</dbReference>
<dbReference type="InterPro" id="IPR019417">
    <property type="entry name" value="DUF2415"/>
</dbReference>
<accession>A0A507DF61</accession>
<evidence type="ECO:0000313" key="4">
    <source>
        <dbReference type="EMBL" id="TPX50332.1"/>
    </source>
</evidence>
<protein>
    <recommendedName>
        <fullName evidence="2">DUF2415 domain-containing protein</fullName>
    </recommendedName>
</protein>
<comment type="caution">
    <text evidence="4">The sequence shown here is derived from an EMBL/GenBank/DDBJ whole genome shotgun (WGS) entry which is preliminary data.</text>
</comment>
<evidence type="ECO:0000313" key="5">
    <source>
        <dbReference type="Proteomes" id="UP000317494"/>
    </source>
</evidence>
<dbReference type="InterPro" id="IPR015943">
    <property type="entry name" value="WD40/YVTN_repeat-like_dom_sf"/>
</dbReference>
<proteinExistence type="predicted"/>
<dbReference type="OrthoDB" id="64353at2759"/>
<dbReference type="VEuPathDB" id="FungiDB:SeMB42_g04503"/>
<dbReference type="Proteomes" id="UP000320475">
    <property type="component" value="Unassembled WGS sequence"/>
</dbReference>
<dbReference type="InterPro" id="IPR036322">
    <property type="entry name" value="WD40_repeat_dom_sf"/>
</dbReference>
<dbReference type="EMBL" id="QEAN01000184">
    <property type="protein sequence ID" value="TPX43959.1"/>
    <property type="molecule type" value="Genomic_DNA"/>
</dbReference>
<dbReference type="PANTHER" id="PTHR43991:SF9">
    <property type="entry name" value="DUF2415 DOMAIN-CONTAINING PROTEIN"/>
    <property type="match status" value="1"/>
</dbReference>
<dbReference type="PROSITE" id="PS50082">
    <property type="entry name" value="WD_REPEATS_2"/>
    <property type="match status" value="1"/>
</dbReference>